<evidence type="ECO:0000256" key="4">
    <source>
        <dbReference type="ARBA" id="ARBA00022525"/>
    </source>
</evidence>
<evidence type="ECO:0000259" key="10">
    <source>
        <dbReference type="Pfam" id="PF17802"/>
    </source>
</evidence>
<feature type="domain" description="SDR-like Ig" evidence="11">
    <location>
        <begin position="73"/>
        <end position="163"/>
    </location>
</feature>
<sequence length="1114" mass="121739">MKKRMSALGIVWLLIVNVFVGGSAVYAAEGEETVGAPAAAIEENILTKVILKDAHGSVVDAVYNPDYRFEIGSAVHLEFEWELPNGHGYKAGDTFSFDLPPEFAIYTEIEGPLANGDSTVGSFTVDRGGRVVMTFNDYVENHSNVKGGLKIVTEFSVEIVKGSEEVVIPVPVRDGLQTLVVVLKPDVETTVDKQGRPAADNSRIDWTIDINKKLEKIEQATVADPMPEGVKLIADSVKVYRLQVNADGSTAKGATVDPNAYSLEAFDDRFELKFADPIDRAYRIEYSTDIEGGQSKFVNTATLSGTNIESVQATASVTIERGKRLDKAVGRYDSSSGVIDWIIRYNFSGDSIPQAQAWLKDEFGSAQTLVSGSFQVFKGDTEEALGSNLYEITETAHGFELQFLSEVTSPYTIKYRTKPSERPTIGDTIKNVVTDGLGGKAEASQRHKQGVIVKSHKSADYKEKTAKWEIKINTDTKPDGSRYVMKNVKIADTFTNGGLELIPDSLKIRNSLGQELESGIDYSLAYTDLKDGFEIVFNADVVDTYTISYETKFDAQWLKDADKRIYNRAVVTWTDENGKEQEAVAEVDFDLNRHTKNNGGKSGSYNAETKEITWTVLINYNRDKLGGVGVSDKLLQGQKLVTDSVKMYPMTIKPDGGVQQGKDEVSQDEYEVVLPNADNDNVLTVRFNEEISSPYWLSFKTTLEGSLIEREIFNYADFLIGGVKKTTWDAKVNVPNGGQYVGKYGVQNGKSIDWTIRINEGQSYLTNVKVIDVPTPNQELEADSFRLYATSVKADGSISEAEELKKDEAFTLQIRTDTDGAQSFELVFKEAIDKPYILKYSSVIKANDKEKVGNTVYLEGDGLTTELREKMEEIVVRTSSGSGSGSGETGTLQVVKVDAANPSTVLAGAEFKLIDKSGNRAPRTGTTDEKGELRFANLLFGDYVLEETKAPEGYSIDRTLYDVTIDSTTVDHTKTVVITVKNNRTSTPVDPGNPGNPGEPVDPVDPVDPVKPVEPVDPGEPTEEIPVAPTDPVDPVNPEEPENPGEELVEVPDDDIPLGGTEPETEPGSNTPGGSGVLPKTGESNPLPYYAAGAALIAAGLWLGFNRSIRRKSI</sequence>
<dbReference type="Proteomes" id="UP000256977">
    <property type="component" value="Unassembled WGS sequence"/>
</dbReference>
<evidence type="ECO:0000256" key="2">
    <source>
        <dbReference type="ARBA" id="ARBA00007257"/>
    </source>
</evidence>
<evidence type="ECO:0000313" key="12">
    <source>
        <dbReference type="EMBL" id="RED55884.1"/>
    </source>
</evidence>
<dbReference type="GO" id="GO:0007155">
    <property type="term" value="P:cell adhesion"/>
    <property type="evidence" value="ECO:0007669"/>
    <property type="project" value="InterPro"/>
</dbReference>
<dbReference type="PANTHER" id="PTHR36108">
    <property type="entry name" value="COLOSSIN-B-RELATED"/>
    <property type="match status" value="1"/>
</dbReference>
<feature type="compositionally biased region" description="Acidic residues" evidence="7">
    <location>
        <begin position="1037"/>
        <end position="1056"/>
    </location>
</feature>
<keyword evidence="8" id="KW-0812">Transmembrane</keyword>
<dbReference type="InterPro" id="IPR008966">
    <property type="entry name" value="Adhesion_dom_sf"/>
</dbReference>
<dbReference type="EMBL" id="QRDZ01000041">
    <property type="protein sequence ID" value="RED55884.1"/>
    <property type="molecule type" value="Genomic_DNA"/>
</dbReference>
<dbReference type="GO" id="GO:0005518">
    <property type="term" value="F:collagen binding"/>
    <property type="evidence" value="ECO:0007669"/>
    <property type="project" value="InterPro"/>
</dbReference>
<feature type="domain" description="Collagen binding" evidence="9">
    <location>
        <begin position="742"/>
        <end position="865"/>
    </location>
</feature>
<dbReference type="PANTHER" id="PTHR36108:SF13">
    <property type="entry name" value="COLOSSIN-B-RELATED"/>
    <property type="match status" value="1"/>
</dbReference>
<gene>
    <name evidence="12" type="ORF">DFP98_14111</name>
</gene>
<feature type="domain" description="SpaA-like prealbumin fold" evidence="10">
    <location>
        <begin position="890"/>
        <end position="971"/>
    </location>
</feature>
<dbReference type="SUPFAM" id="SSF49401">
    <property type="entry name" value="Bacterial adhesins"/>
    <property type="match status" value="6"/>
</dbReference>
<dbReference type="InterPro" id="IPR041171">
    <property type="entry name" value="SDR_Ig"/>
</dbReference>
<keyword evidence="6" id="KW-0572">Peptidoglycan-anchor</keyword>
<evidence type="ECO:0000259" key="11">
    <source>
        <dbReference type="Pfam" id="PF17961"/>
    </source>
</evidence>
<feature type="domain" description="Collagen binding" evidence="9">
    <location>
        <begin position="329"/>
        <end position="421"/>
    </location>
</feature>
<keyword evidence="8" id="KW-0472">Membrane</keyword>
<evidence type="ECO:0000256" key="6">
    <source>
        <dbReference type="ARBA" id="ARBA00023088"/>
    </source>
</evidence>
<dbReference type="AlphaFoldDB" id="A0A3D9I2A1"/>
<keyword evidence="4" id="KW-0964">Secreted</keyword>
<name>A0A3D9I2A1_9BACL</name>
<evidence type="ECO:0000259" key="9">
    <source>
        <dbReference type="Pfam" id="PF05737"/>
    </source>
</evidence>
<comment type="caution">
    <text evidence="12">The sequence shown here is derived from an EMBL/GenBank/DDBJ whole genome shotgun (WGS) entry which is preliminary data.</text>
</comment>
<dbReference type="Gene3D" id="2.60.40.10">
    <property type="entry name" value="Immunoglobulins"/>
    <property type="match status" value="1"/>
</dbReference>
<protein>
    <submittedName>
        <fullName evidence="12">LPXTG-motif cell wall-anchored protein</fullName>
    </submittedName>
</protein>
<dbReference type="OrthoDB" id="2056845at2"/>
<dbReference type="InterPro" id="IPR041033">
    <property type="entry name" value="SpaA_PFL_dom_1"/>
</dbReference>
<dbReference type="Gene3D" id="2.60.40.740">
    <property type="match status" value="5"/>
</dbReference>
<comment type="similarity">
    <text evidence="2">Belongs to the serine-aspartate repeat-containing protein (SDr) family.</text>
</comment>
<dbReference type="InterPro" id="IPR011252">
    <property type="entry name" value="Fibrogen-bd_dom1"/>
</dbReference>
<dbReference type="Gene3D" id="2.60.40.1280">
    <property type="match status" value="1"/>
</dbReference>
<evidence type="ECO:0000256" key="3">
    <source>
        <dbReference type="ARBA" id="ARBA00022512"/>
    </source>
</evidence>
<dbReference type="Pfam" id="PF05737">
    <property type="entry name" value="Collagen_bind"/>
    <property type="match status" value="4"/>
</dbReference>
<keyword evidence="5" id="KW-0732">Signal</keyword>
<keyword evidence="13" id="KW-1185">Reference proteome</keyword>
<accession>A0A3D9I2A1</accession>
<feature type="transmembrane region" description="Helical" evidence="8">
    <location>
        <begin position="1087"/>
        <end position="1105"/>
    </location>
</feature>
<reference evidence="12 13" key="1">
    <citation type="submission" date="2018-07" db="EMBL/GenBank/DDBJ databases">
        <title>Genomic Encyclopedia of Type Strains, Phase III (KMG-III): the genomes of soil and plant-associated and newly described type strains.</title>
        <authorList>
            <person name="Whitman W."/>
        </authorList>
    </citation>
    <scope>NUCLEOTIDE SEQUENCE [LARGE SCALE GENOMIC DNA]</scope>
    <source>
        <strain evidence="12 13">CECT 7287</strain>
    </source>
</reference>
<evidence type="ECO:0000256" key="1">
    <source>
        <dbReference type="ARBA" id="ARBA00004168"/>
    </source>
</evidence>
<dbReference type="NCBIfam" id="TIGR01167">
    <property type="entry name" value="LPXTG_anchor"/>
    <property type="match status" value="1"/>
</dbReference>
<feature type="compositionally biased region" description="Low complexity" evidence="7">
    <location>
        <begin position="988"/>
        <end position="1001"/>
    </location>
</feature>
<dbReference type="Pfam" id="PF17802">
    <property type="entry name" value="SpaA"/>
    <property type="match status" value="1"/>
</dbReference>
<proteinExistence type="inferred from homology"/>
<keyword evidence="3" id="KW-0134">Cell wall</keyword>
<dbReference type="RefSeq" id="WP_116065042.1">
    <property type="nucleotide sequence ID" value="NZ_QRDZ01000041.1"/>
</dbReference>
<organism evidence="12 13">
    <name type="scientific">Cohnella phaseoli</name>
    <dbReference type="NCBI Taxonomy" id="456490"/>
    <lineage>
        <taxon>Bacteria</taxon>
        <taxon>Bacillati</taxon>
        <taxon>Bacillota</taxon>
        <taxon>Bacilli</taxon>
        <taxon>Bacillales</taxon>
        <taxon>Paenibacillaceae</taxon>
        <taxon>Cohnella</taxon>
    </lineage>
</organism>
<feature type="region of interest" description="Disordered" evidence="7">
    <location>
        <begin position="981"/>
        <end position="1080"/>
    </location>
</feature>
<dbReference type="InterPro" id="IPR013783">
    <property type="entry name" value="Ig-like_fold"/>
</dbReference>
<dbReference type="SUPFAM" id="SSF49478">
    <property type="entry name" value="Cna protein B-type domain"/>
    <property type="match status" value="1"/>
</dbReference>
<comment type="subcellular location">
    <subcellularLocation>
        <location evidence="1">Secreted</location>
        <location evidence="1">Cell wall</location>
        <topology evidence="1">Peptidoglycan-anchor</topology>
    </subcellularLocation>
</comment>
<feature type="domain" description="Collagen binding" evidence="9">
    <location>
        <begin position="598"/>
        <end position="708"/>
    </location>
</feature>
<evidence type="ECO:0000313" key="13">
    <source>
        <dbReference type="Proteomes" id="UP000256977"/>
    </source>
</evidence>
<evidence type="ECO:0000256" key="7">
    <source>
        <dbReference type="SAM" id="MobiDB-lite"/>
    </source>
</evidence>
<evidence type="ECO:0000256" key="8">
    <source>
        <dbReference type="SAM" id="Phobius"/>
    </source>
</evidence>
<evidence type="ECO:0000256" key="5">
    <source>
        <dbReference type="ARBA" id="ARBA00022729"/>
    </source>
</evidence>
<dbReference type="InterPro" id="IPR008456">
    <property type="entry name" value="Collagen-bd_dom"/>
</dbReference>
<keyword evidence="8" id="KW-1133">Transmembrane helix</keyword>
<dbReference type="Pfam" id="PF17961">
    <property type="entry name" value="Big_8"/>
    <property type="match status" value="1"/>
</dbReference>
<feature type="domain" description="Collagen binding" evidence="9">
    <location>
        <begin position="189"/>
        <end position="312"/>
    </location>
</feature>